<evidence type="ECO:0000313" key="6">
    <source>
        <dbReference type="Proteomes" id="UP000293360"/>
    </source>
</evidence>
<accession>A0A4Q4T411</accession>
<dbReference type="Pfam" id="PF13716">
    <property type="entry name" value="CRAL_TRIO_2"/>
    <property type="match status" value="1"/>
</dbReference>
<dbReference type="PANTHER" id="PTHR10194:SF142">
    <property type="entry name" value="NEUROFIBROMIN"/>
    <property type="match status" value="1"/>
</dbReference>
<dbReference type="EMBL" id="QJNU01000424">
    <property type="protein sequence ID" value="RYO99335.1"/>
    <property type="molecule type" value="Genomic_DNA"/>
</dbReference>
<evidence type="ECO:0000259" key="4">
    <source>
        <dbReference type="PROSITE" id="PS50018"/>
    </source>
</evidence>
<feature type="compositionally biased region" description="Polar residues" evidence="3">
    <location>
        <begin position="103"/>
        <end position="112"/>
    </location>
</feature>
<keyword evidence="6" id="KW-1185">Reference proteome</keyword>
<evidence type="ECO:0000256" key="3">
    <source>
        <dbReference type="SAM" id="MobiDB-lite"/>
    </source>
</evidence>
<evidence type="ECO:0000256" key="1">
    <source>
        <dbReference type="ARBA" id="ARBA00022468"/>
    </source>
</evidence>
<dbReference type="PROSITE" id="PS50018">
    <property type="entry name" value="RAS_GTPASE_ACTIV_2"/>
    <property type="match status" value="1"/>
</dbReference>
<dbReference type="Proteomes" id="UP000293360">
    <property type="component" value="Unassembled WGS sequence"/>
</dbReference>
<dbReference type="Gene3D" id="3.40.525.10">
    <property type="entry name" value="CRAL-TRIO lipid binding domain"/>
    <property type="match status" value="1"/>
</dbReference>
<dbReference type="Gene3D" id="2.30.29.30">
    <property type="entry name" value="Pleckstrin-homology domain (PH domain)/Phosphotyrosine-binding domain (PTB)"/>
    <property type="match status" value="1"/>
</dbReference>
<evidence type="ECO:0000256" key="2">
    <source>
        <dbReference type="ARBA" id="ARBA00022553"/>
    </source>
</evidence>
<dbReference type="GO" id="GO:0007165">
    <property type="term" value="P:signal transduction"/>
    <property type="evidence" value="ECO:0007669"/>
    <property type="project" value="UniProtKB-ARBA"/>
</dbReference>
<dbReference type="InterPro" id="IPR039360">
    <property type="entry name" value="Ras_GTPase"/>
</dbReference>
<dbReference type="PANTHER" id="PTHR10194">
    <property type="entry name" value="RAS GTPASE-ACTIVATING PROTEINS"/>
    <property type="match status" value="1"/>
</dbReference>
<dbReference type="InterPro" id="IPR036865">
    <property type="entry name" value="CRAL-TRIO_dom_sf"/>
</dbReference>
<dbReference type="SMART" id="SM00323">
    <property type="entry name" value="RasGAP"/>
    <property type="match status" value="1"/>
</dbReference>
<dbReference type="CDD" id="cd05392">
    <property type="entry name" value="RasGAP_Neurofibromin_like"/>
    <property type="match status" value="1"/>
</dbReference>
<dbReference type="OrthoDB" id="28245at2759"/>
<dbReference type="InterPro" id="IPR008936">
    <property type="entry name" value="Rho_GTPase_activation_prot"/>
</dbReference>
<dbReference type="PROSITE" id="PS00509">
    <property type="entry name" value="RAS_GTPASE_ACTIV_1"/>
    <property type="match status" value="1"/>
</dbReference>
<feature type="domain" description="Ras-GAP" evidence="4">
    <location>
        <begin position="1202"/>
        <end position="1395"/>
    </location>
</feature>
<evidence type="ECO:0000313" key="5">
    <source>
        <dbReference type="EMBL" id="RYO99335.1"/>
    </source>
</evidence>
<dbReference type="GO" id="GO:0005096">
    <property type="term" value="F:GTPase activator activity"/>
    <property type="evidence" value="ECO:0007669"/>
    <property type="project" value="UniProtKB-KW"/>
</dbReference>
<feature type="region of interest" description="Disordered" evidence="3">
    <location>
        <begin position="155"/>
        <end position="183"/>
    </location>
</feature>
<organism evidence="5 6">
    <name type="scientific">Monosporascus ibericus</name>
    <dbReference type="NCBI Taxonomy" id="155417"/>
    <lineage>
        <taxon>Eukaryota</taxon>
        <taxon>Fungi</taxon>
        <taxon>Dikarya</taxon>
        <taxon>Ascomycota</taxon>
        <taxon>Pezizomycotina</taxon>
        <taxon>Sordariomycetes</taxon>
        <taxon>Xylariomycetidae</taxon>
        <taxon>Xylariales</taxon>
        <taxon>Xylariales incertae sedis</taxon>
        <taxon>Monosporascus</taxon>
    </lineage>
</organism>
<dbReference type="InterPro" id="IPR016024">
    <property type="entry name" value="ARM-type_fold"/>
</dbReference>
<dbReference type="SUPFAM" id="SSF48350">
    <property type="entry name" value="GTPase activation domain, GAP"/>
    <property type="match status" value="1"/>
</dbReference>
<protein>
    <recommendedName>
        <fullName evidence="4">Ras-GAP domain-containing protein</fullName>
    </recommendedName>
</protein>
<keyword evidence="1" id="KW-0343">GTPase activation</keyword>
<sequence>MNGDAGLLPHRTGIRDQAPLDEVAVLTRASLLEVSATCIHVVLDQIFHLLENLARPYKSFASHPPHVVASEEYILSLAAECCSAHWEALQDHTHDGNGGAGASPNTNWSSGRRTPKPLENAFVARMFEHFKTLSNPVSDNYGLPTRAILDEQSAKAVFDPPDAPPSRVTSPSGSEDFKETVPGLRGPAADLEPYLGKIIEFVTASNWPATFDYIRAVVVGIRNSVQSQGGPIMNAAVVPTAAMVENEKSTLVILALFASIWLDAQKLSMVIQELCSNFLHFQKPFQSTVAVTVPLLVWRWLERYPGEFAKLHLHRKKLHGADTFFDMTQTIVETGRRRMALYPLQMSLVLLQPEVFEVACNFRDAKTNSITKKISFLENVRKAVRNRNEIAIFSLIGAIRAARFIVPEGEEAAIVSYTLDIQDELRDAVFGRHQSGTDGVIFDQDMTTVSFIALSELNFTNSAGELTEMSLQPSAPQIVKIALIQTCTYFARQSDPERFRPLFQGVAPFVQDQLKAMTSISENLYEGDAESQRKALEAFASKSTMICNILKFLNESPATLFECPPEHPKSMSQFYEENFEACISCTVAADDVMRDLARQLAERLIADNAILASLQKSMAIESRGFLSKFWKLTSHSMNSLCDKHLQQEDIRAMKYLYDFVKACLMIMNSLKEFLLVPAEMPEFIASVRKVETTLLLSLCSPDIELCQLVTMSMGLFIQGFQDLDPHRSDPSKTAIPMFRNGHVYDEIATGGTTRITGVVAFQKRLRALYRSMQYPSAGILEAWELAFDKWLHLSKDISTTPMESVDEMSFLEWRNLSGFLASIGGVCTAGQAYTLEESAMSGLRWIDRLSSEYHEEPLLIRYLRLSIQLLACSNVRVRETIREVLSSEISPQLYQFLFQALESELEVLFTGALEATSKNQDVEIIFAEQASGLLRALVERLQTPAELGTASSVHLGSITLGFAKFLDGVLDHTNTLRVKIKVCNLCETVTRKKEHLNLRDDIRIRNQLLEYIFSWIARPRTPRNDNHSGSGRQDDHARVQRDLDKACLRSLAELTYRLPLQPGDGQSDANSSEMKSQMFHTYFNRFLSLLNYETTENSRGELALPGRDEATIMSELAITILSNLLSANIDVGLKHSLSIGYHENVEIRTAFVKVLYNILLQGTEFSNLSDAAVNEKYNALLELLTHDMSLAVAISSVCPSNEVEELTISLLNVFESRGLTFGLMEALIRHEIEETENESEILRRNCVATKMLSIYAKWRGAYYLKATLQKVLERLMLTADDLDLELDPTRITSEEEAQRNAKQLRIVAKVFIDEICASYTSIPPSFRKICSIISAAVKPRFSEAKYTAVGSFIFLRFFCPAIVAPETDGLVSTPPSKELRRGLLLIAKVIQNLANNVLFGAKEPYMYSLNDFLTQNIYKVPPKDNEVPAADFEAYDFGSCVALHRFLYDHWDHVRQRVMSQERRDNLRSPTEIARGRSPVLEPLRALITNLGPPPLAVTWNRPQITTNDPCAYSRFQHFMLRNAFRSTESFITSRAVYDGGESKGSIDYDTLLYCYLKIASRLWHKPFGLLIDATCYPGNNEPQDDLFRKLDLLSPAELSENLTRIYVYNMNSAFRKCFRRILRVATKSETSTFSPANVDYLLLGTLQDLQTHFHLSQLHLPKETISVVTDTRYVFQPLTRLSKTKGNIEVTIKVGSQFVQIATTKKQEVHPTFRLNAVTNDIFRLGDIEEVPTPFANEDDSAFGLRAENGKVLMYFQGTKKFDVLHAIRGAKMKYAKDTRTTKSFERFIRPQDVPGTLLNLALTNLGALDPVLRTASYNLLGALCRAFKFKAASKFLCIKVQADVAVPLDPSQFVVNISKALAREEPQLTADFLNEFFVGWESFSDEQKPLSLAYMAPWISGLRVALLGDETDSEKGREKIAAIFAKLIDVTIVEPSLALVLESTVWPAIYEDEVLLDILFDEICKTALAMGLYDEHTQCLNAILTAIGTITLRGKVVSRLRKALNRSSLRPTRYLPDNPVWNEICMLLQFCLSLSFDCGVQAQLYLPEIFHIVTMLANTGTADIRILVHKLLVNSIHAAYTSFNLDETKLTKLRGILDILVEPRNDIFAPPPIYPRDGSSASTNHEAAPTLVNVENLAALLFEVCAVAAPSVDMANVWRSRWMSLVSSTAFQNNPAIQPRAFAVMGCLAREEVDDDSLYQVLVALRGCIGRSADDSGTDMLVSIVTALSRMLAKLSSMSRYGLQLFWLAISLIRLVPAPLFNCTALFLESVLTNISTSNELRGQNMAHVLLQGRIQLEDVATPLDDTYGIHFTQGNFHFAVCACLVRGLTDIVTKGAGLRVLSTLLEMTTEVVPKSSDELPPDFYTSPYLALIQARAVTTEELKECLWSAGINPVGVANLASKRHIHELASLKDLDILTNLCIEMVDFELLEDAAQNHTLSWLNEIASERPSVISHLSSSLFARLDEVLTHCENVKSLESAHTLLRTLSTRREIISWEGKSTVSEWREVLEQQGLEGLTRTCSYHQNQDVDRDCSALVEKLIELIIV</sequence>
<name>A0A4Q4T411_9PEZI</name>
<keyword evidence="2" id="KW-0597">Phosphoprotein</keyword>
<reference evidence="5 6" key="1">
    <citation type="submission" date="2018-06" db="EMBL/GenBank/DDBJ databases">
        <title>Complete Genomes of Monosporascus.</title>
        <authorList>
            <person name="Robinson A.J."/>
            <person name="Natvig D.O."/>
        </authorList>
    </citation>
    <scope>NUCLEOTIDE SEQUENCE [LARGE SCALE GENOMIC DNA]</scope>
    <source>
        <strain evidence="5 6">CBS 110550</strain>
    </source>
</reference>
<dbReference type="Gene3D" id="1.10.506.10">
    <property type="entry name" value="GTPase Activation - p120gap, domain 1"/>
    <property type="match status" value="2"/>
</dbReference>
<dbReference type="STRING" id="155417.A0A4Q4T411"/>
<dbReference type="InterPro" id="IPR001251">
    <property type="entry name" value="CRAL-TRIO_dom"/>
</dbReference>
<dbReference type="InterPro" id="IPR023152">
    <property type="entry name" value="RasGAP_CS"/>
</dbReference>
<dbReference type="InterPro" id="IPR001936">
    <property type="entry name" value="RasGAP_dom"/>
</dbReference>
<gene>
    <name evidence="5" type="ORF">DL764_006836</name>
</gene>
<dbReference type="SUPFAM" id="SSF48371">
    <property type="entry name" value="ARM repeat"/>
    <property type="match status" value="1"/>
</dbReference>
<comment type="caution">
    <text evidence="5">The sequence shown here is derived from an EMBL/GenBank/DDBJ whole genome shotgun (WGS) entry which is preliminary data.</text>
</comment>
<proteinExistence type="predicted"/>
<dbReference type="InterPro" id="IPR011993">
    <property type="entry name" value="PH-like_dom_sf"/>
</dbReference>
<feature type="region of interest" description="Disordered" evidence="3">
    <location>
        <begin position="93"/>
        <end position="114"/>
    </location>
</feature>
<dbReference type="Pfam" id="PF00616">
    <property type="entry name" value="RasGAP"/>
    <property type="match status" value="1"/>
</dbReference>